<feature type="transmembrane region" description="Helical" evidence="6">
    <location>
        <begin position="299"/>
        <end position="320"/>
    </location>
</feature>
<keyword evidence="3 6" id="KW-0812">Transmembrane</keyword>
<evidence type="ECO:0000313" key="8">
    <source>
        <dbReference type="Proteomes" id="UP000467840"/>
    </source>
</evidence>
<gene>
    <name evidence="7" type="ORF">GH714_031563</name>
</gene>
<evidence type="ECO:0000256" key="3">
    <source>
        <dbReference type="ARBA" id="ARBA00022692"/>
    </source>
</evidence>
<feature type="transmembrane region" description="Helical" evidence="6">
    <location>
        <begin position="466"/>
        <end position="484"/>
    </location>
</feature>
<evidence type="ECO:0008006" key="9">
    <source>
        <dbReference type="Google" id="ProtNLM"/>
    </source>
</evidence>
<evidence type="ECO:0000256" key="4">
    <source>
        <dbReference type="ARBA" id="ARBA00022989"/>
    </source>
</evidence>
<dbReference type="GO" id="GO:0016020">
    <property type="term" value="C:membrane"/>
    <property type="evidence" value="ECO:0007669"/>
    <property type="project" value="UniProtKB-SubCell"/>
</dbReference>
<dbReference type="Pfam" id="PF00854">
    <property type="entry name" value="PTR2"/>
    <property type="match status" value="2"/>
</dbReference>
<dbReference type="SUPFAM" id="SSF103473">
    <property type="entry name" value="MFS general substrate transporter"/>
    <property type="match status" value="2"/>
</dbReference>
<evidence type="ECO:0000256" key="1">
    <source>
        <dbReference type="ARBA" id="ARBA00004141"/>
    </source>
</evidence>
<accession>A0A6A6LWP1</accession>
<feature type="transmembrane region" description="Helical" evidence="6">
    <location>
        <begin position="73"/>
        <end position="94"/>
    </location>
</feature>
<dbReference type="AlphaFoldDB" id="A0A6A6LWP1"/>
<evidence type="ECO:0000256" key="6">
    <source>
        <dbReference type="SAM" id="Phobius"/>
    </source>
</evidence>
<dbReference type="PANTHER" id="PTHR11654">
    <property type="entry name" value="OLIGOPEPTIDE TRANSPORTER-RELATED"/>
    <property type="match status" value="1"/>
</dbReference>
<dbReference type="EMBL" id="JAAGAX010000009">
    <property type="protein sequence ID" value="KAF2304446.1"/>
    <property type="molecule type" value="Genomic_DNA"/>
</dbReference>
<feature type="transmembrane region" description="Helical" evidence="6">
    <location>
        <begin position="100"/>
        <end position="120"/>
    </location>
</feature>
<keyword evidence="5 6" id="KW-0472">Membrane</keyword>
<dbReference type="InterPro" id="IPR036259">
    <property type="entry name" value="MFS_trans_sf"/>
</dbReference>
<keyword evidence="4 6" id="KW-1133">Transmembrane helix</keyword>
<sequence length="510" mass="55846">METPSPSHNNNMITVTEPLISNKSNPKVPKGGFRALPFIVANSAFEKVASFGLLPNMILYLTREYRLEAATGANILFFWSAATNLMPIIGAFLADSYVGRFPMIGFGSVVSLLGMFLLWLTTVIPQARPAPCVQFSDSCPSATTLQLLFLYSSLGLISIGAGGVRSSSLAFGADQLGKERTLKMHKSERASSAASPIYVKSSLPKSSLLTRFAQVFVAAYKNRSIPSSTQATNEVYHSRKDTLLLAPIDQVEELKAIIKIIPIWSTGMMMSVTISPGSFPVLQATTMDRHITSKFEVPAGSFGVFMVISIFLWISLYDRVIIPLASKLKGKPVRFSLKQRMGIGILLSSTSMAALAMAESIRRETAIREGFSDDPNAVVHMSALWLLPYHVLGGLAEAFNAIGQNEFYYTELPKSMSSIAVTLAEMGFSAAYIVASFIMTSVDSLTKRGGEESWVSSNINRGHYDYYYWLLASLGLVNFSYYLFCSKAYGPCRGEGYNNPDEATREMTID</sequence>
<feature type="transmembrane region" description="Helical" evidence="6">
    <location>
        <begin position="260"/>
        <end position="279"/>
    </location>
</feature>
<dbReference type="Proteomes" id="UP000467840">
    <property type="component" value="Chromosome 16"/>
</dbReference>
<reference evidence="7 8" key="1">
    <citation type="journal article" date="2020" name="Mol. Plant">
        <title>The Chromosome-Based Rubber Tree Genome Provides New Insights into Spurge Genome Evolution and Rubber Biosynthesis.</title>
        <authorList>
            <person name="Liu J."/>
            <person name="Shi C."/>
            <person name="Shi C.C."/>
            <person name="Li W."/>
            <person name="Zhang Q.J."/>
            <person name="Zhang Y."/>
            <person name="Li K."/>
            <person name="Lu H.F."/>
            <person name="Shi C."/>
            <person name="Zhu S.T."/>
            <person name="Xiao Z.Y."/>
            <person name="Nan H."/>
            <person name="Yue Y."/>
            <person name="Zhu X.G."/>
            <person name="Wu Y."/>
            <person name="Hong X.N."/>
            <person name="Fan G.Y."/>
            <person name="Tong Y."/>
            <person name="Zhang D."/>
            <person name="Mao C.L."/>
            <person name="Liu Y.L."/>
            <person name="Hao S.J."/>
            <person name="Liu W.Q."/>
            <person name="Lv M.Q."/>
            <person name="Zhang H.B."/>
            <person name="Liu Y."/>
            <person name="Hu-Tang G.R."/>
            <person name="Wang J.P."/>
            <person name="Wang J.H."/>
            <person name="Sun Y.H."/>
            <person name="Ni S.B."/>
            <person name="Chen W.B."/>
            <person name="Zhang X.C."/>
            <person name="Jiao Y.N."/>
            <person name="Eichler E.E."/>
            <person name="Li G.H."/>
            <person name="Liu X."/>
            <person name="Gao L.Z."/>
        </authorList>
    </citation>
    <scope>NUCLEOTIDE SEQUENCE [LARGE SCALE GENOMIC DNA]</scope>
    <source>
        <strain evidence="8">cv. GT1</strain>
        <tissue evidence="7">Leaf</tissue>
    </source>
</reference>
<feature type="transmembrane region" description="Helical" evidence="6">
    <location>
        <begin position="419"/>
        <end position="439"/>
    </location>
</feature>
<comment type="similarity">
    <text evidence="2">Belongs to the major facilitator superfamily. Proton-dependent oligopeptide transporter (POT/PTR) (TC 2.A.17) family.</text>
</comment>
<evidence type="ECO:0000256" key="2">
    <source>
        <dbReference type="ARBA" id="ARBA00005982"/>
    </source>
</evidence>
<dbReference type="Gene3D" id="1.20.1250.20">
    <property type="entry name" value="MFS general substrate transporter like domains"/>
    <property type="match status" value="2"/>
</dbReference>
<comment type="subcellular location">
    <subcellularLocation>
        <location evidence="1">Membrane</location>
        <topology evidence="1">Multi-pass membrane protein</topology>
    </subcellularLocation>
</comment>
<evidence type="ECO:0000313" key="7">
    <source>
        <dbReference type="EMBL" id="KAF2304446.1"/>
    </source>
</evidence>
<dbReference type="InterPro" id="IPR000109">
    <property type="entry name" value="POT_fam"/>
</dbReference>
<comment type="caution">
    <text evidence="7">The sequence shown here is derived from an EMBL/GenBank/DDBJ whole genome shotgun (WGS) entry which is preliminary data.</text>
</comment>
<organism evidence="7 8">
    <name type="scientific">Hevea brasiliensis</name>
    <name type="common">Para rubber tree</name>
    <name type="synonym">Siphonia brasiliensis</name>
    <dbReference type="NCBI Taxonomy" id="3981"/>
    <lineage>
        <taxon>Eukaryota</taxon>
        <taxon>Viridiplantae</taxon>
        <taxon>Streptophyta</taxon>
        <taxon>Embryophyta</taxon>
        <taxon>Tracheophyta</taxon>
        <taxon>Spermatophyta</taxon>
        <taxon>Magnoliopsida</taxon>
        <taxon>eudicotyledons</taxon>
        <taxon>Gunneridae</taxon>
        <taxon>Pentapetalae</taxon>
        <taxon>rosids</taxon>
        <taxon>fabids</taxon>
        <taxon>Malpighiales</taxon>
        <taxon>Euphorbiaceae</taxon>
        <taxon>Crotonoideae</taxon>
        <taxon>Micrandreae</taxon>
        <taxon>Hevea</taxon>
    </lineage>
</organism>
<dbReference type="GO" id="GO:0022857">
    <property type="term" value="F:transmembrane transporter activity"/>
    <property type="evidence" value="ECO:0007669"/>
    <property type="project" value="InterPro"/>
</dbReference>
<feature type="transmembrane region" description="Helical" evidence="6">
    <location>
        <begin position="35"/>
        <end position="61"/>
    </location>
</feature>
<evidence type="ECO:0000256" key="5">
    <source>
        <dbReference type="ARBA" id="ARBA00023136"/>
    </source>
</evidence>
<proteinExistence type="inferred from homology"/>
<name>A0A6A6LWP1_HEVBR</name>
<protein>
    <recommendedName>
        <fullName evidence="9">Protein NRT1/ PTR FAMILY 1.2-like</fullName>
    </recommendedName>
</protein>
<keyword evidence="8" id="KW-1185">Reference proteome</keyword>
<feature type="transmembrane region" description="Helical" evidence="6">
    <location>
        <begin position="378"/>
        <end position="399"/>
    </location>
</feature>